<dbReference type="GeneID" id="59381530"/>
<evidence type="ECO:0008006" key="7">
    <source>
        <dbReference type="Google" id="ProtNLM"/>
    </source>
</evidence>
<proteinExistence type="predicted"/>
<dbReference type="RefSeq" id="XP_036627050.1">
    <property type="nucleotide sequence ID" value="XM_036781195.1"/>
</dbReference>
<gene>
    <name evidence="5" type="ORF">PC9H_011712</name>
</gene>
<dbReference type="GO" id="GO:0018580">
    <property type="term" value="F:nitronate monooxygenase activity"/>
    <property type="evidence" value="ECO:0007669"/>
    <property type="project" value="InterPro"/>
</dbReference>
<dbReference type="AlphaFoldDB" id="A0A8H6ZP21"/>
<dbReference type="EMBL" id="JACETU010000009">
    <property type="protein sequence ID" value="KAF7421192.1"/>
    <property type="molecule type" value="Genomic_DNA"/>
</dbReference>
<keyword evidence="6" id="KW-1185">Reference proteome</keyword>
<evidence type="ECO:0000313" key="6">
    <source>
        <dbReference type="Proteomes" id="UP000623687"/>
    </source>
</evidence>
<dbReference type="OrthoDB" id="2349068at2759"/>
<dbReference type="PANTHER" id="PTHR32332">
    <property type="entry name" value="2-NITROPROPANE DIOXYGENASE"/>
    <property type="match status" value="1"/>
</dbReference>
<protein>
    <recommendedName>
        <fullName evidence="7">Nitronate monooxygenase domain-containing protein</fullName>
    </recommendedName>
</protein>
<feature type="chain" id="PRO_5034039344" description="Nitronate monooxygenase domain-containing protein" evidence="4">
    <location>
        <begin position="28"/>
        <end position="358"/>
    </location>
</feature>
<accession>A0A8H6ZP21</accession>
<keyword evidence="1" id="KW-0285">Flavoprotein</keyword>
<name>A0A8H6ZP21_PLEOS</name>
<evidence type="ECO:0000256" key="2">
    <source>
        <dbReference type="ARBA" id="ARBA00022643"/>
    </source>
</evidence>
<sequence length="358" mass="38396">MQVFRALLPWHPWRSVLVLRWLPQSAGQVVLASFRQASAKPRLGTRKSINTESVTIPGLDDAEKIRENLRSVRKSLSIPDGEVIPVGVGFINWILDITEALDEPLIHVALAEKPKALWFAFGPNMGRHIQSVRDYDAKRSDGHKTLVFAIVSSVEMALKAANEWGVDVLVAQGIEAGGHGATYAPPLFSLLPAILAAFPPGQGPLVIGAGGVSTGAQVAALLTLGASGAAVGTRFLFTPESIYTDDMKAELVKADFGATARGMMFDEVMAVPGCNWPENHDGRALSNEIVTDSQKGLSLDERQRLFNEATTKGEVGRTVMWAGVGVGLTKEIKPAAEVVMELHTDTIKSLMATPKISS</sequence>
<dbReference type="InterPro" id="IPR004136">
    <property type="entry name" value="NMO"/>
</dbReference>
<organism evidence="5 6">
    <name type="scientific">Pleurotus ostreatus</name>
    <name type="common">Oyster mushroom</name>
    <name type="synonym">White-rot fungus</name>
    <dbReference type="NCBI Taxonomy" id="5322"/>
    <lineage>
        <taxon>Eukaryota</taxon>
        <taxon>Fungi</taxon>
        <taxon>Dikarya</taxon>
        <taxon>Basidiomycota</taxon>
        <taxon>Agaricomycotina</taxon>
        <taxon>Agaricomycetes</taxon>
        <taxon>Agaricomycetidae</taxon>
        <taxon>Agaricales</taxon>
        <taxon>Pleurotineae</taxon>
        <taxon>Pleurotaceae</taxon>
        <taxon>Pleurotus</taxon>
    </lineage>
</organism>
<feature type="signal peptide" evidence="4">
    <location>
        <begin position="1"/>
        <end position="27"/>
    </location>
</feature>
<dbReference type="Gene3D" id="3.20.20.70">
    <property type="entry name" value="Aldolase class I"/>
    <property type="match status" value="1"/>
</dbReference>
<dbReference type="SUPFAM" id="SSF51412">
    <property type="entry name" value="Inosine monophosphate dehydrogenase (IMPDH)"/>
    <property type="match status" value="1"/>
</dbReference>
<keyword evidence="2" id="KW-0288">FMN</keyword>
<evidence type="ECO:0000256" key="1">
    <source>
        <dbReference type="ARBA" id="ARBA00022630"/>
    </source>
</evidence>
<dbReference type="Pfam" id="PF03060">
    <property type="entry name" value="NMO"/>
    <property type="match status" value="1"/>
</dbReference>
<evidence type="ECO:0000256" key="3">
    <source>
        <dbReference type="ARBA" id="ARBA00023002"/>
    </source>
</evidence>
<comment type="caution">
    <text evidence="5">The sequence shown here is derived from an EMBL/GenBank/DDBJ whole genome shotgun (WGS) entry which is preliminary data.</text>
</comment>
<evidence type="ECO:0000256" key="4">
    <source>
        <dbReference type="SAM" id="SignalP"/>
    </source>
</evidence>
<dbReference type="CDD" id="cd04730">
    <property type="entry name" value="NPD_like"/>
    <property type="match status" value="1"/>
</dbReference>
<evidence type="ECO:0000313" key="5">
    <source>
        <dbReference type="EMBL" id="KAF7421192.1"/>
    </source>
</evidence>
<dbReference type="Proteomes" id="UP000623687">
    <property type="component" value="Unassembled WGS sequence"/>
</dbReference>
<keyword evidence="4" id="KW-0732">Signal</keyword>
<dbReference type="VEuPathDB" id="FungiDB:PC9H_011712"/>
<dbReference type="InterPro" id="IPR013785">
    <property type="entry name" value="Aldolase_TIM"/>
</dbReference>
<keyword evidence="3" id="KW-0560">Oxidoreductase</keyword>
<reference evidence="5" key="1">
    <citation type="submission" date="2019-07" db="EMBL/GenBank/DDBJ databases">
        <authorList>
            <person name="Palmer J.M."/>
        </authorList>
    </citation>
    <scope>NUCLEOTIDE SEQUENCE</scope>
    <source>
        <strain evidence="5">PC9</strain>
    </source>
</reference>